<dbReference type="Gene3D" id="3.10.250.10">
    <property type="entry name" value="SRCR-like domain"/>
    <property type="match status" value="1"/>
</dbReference>
<evidence type="ECO:0000256" key="2">
    <source>
        <dbReference type="ARBA" id="ARBA00022737"/>
    </source>
</evidence>
<reference evidence="6" key="1">
    <citation type="submission" date="2025-08" db="UniProtKB">
        <authorList>
            <consortium name="Ensembl"/>
        </authorList>
    </citation>
    <scope>IDENTIFICATION</scope>
</reference>
<organism evidence="6 7">
    <name type="scientific">Chrysemys picta bellii</name>
    <name type="common">Western painted turtle</name>
    <name type="synonym">Emys bellii</name>
    <dbReference type="NCBI Taxonomy" id="8478"/>
    <lineage>
        <taxon>Eukaryota</taxon>
        <taxon>Metazoa</taxon>
        <taxon>Chordata</taxon>
        <taxon>Craniata</taxon>
        <taxon>Vertebrata</taxon>
        <taxon>Euteleostomi</taxon>
        <taxon>Archelosauria</taxon>
        <taxon>Testudinata</taxon>
        <taxon>Testudines</taxon>
        <taxon>Cryptodira</taxon>
        <taxon>Durocryptodira</taxon>
        <taxon>Testudinoidea</taxon>
        <taxon>Emydidae</taxon>
        <taxon>Chrysemys</taxon>
    </lineage>
</organism>
<dbReference type="Ensembl" id="ENSCPBT00000026177.1">
    <property type="protein sequence ID" value="ENSCPBP00000022229.1"/>
    <property type="gene ID" value="ENSCPBG00000015910.1"/>
</dbReference>
<keyword evidence="1" id="KW-0732">Signal</keyword>
<dbReference type="GO" id="GO:0016020">
    <property type="term" value="C:membrane"/>
    <property type="evidence" value="ECO:0007669"/>
    <property type="project" value="InterPro"/>
</dbReference>
<keyword evidence="3 4" id="KW-1015">Disulfide bond</keyword>
<feature type="disulfide bond" evidence="4">
    <location>
        <begin position="43"/>
        <end position="53"/>
    </location>
</feature>
<dbReference type="InterPro" id="IPR036772">
    <property type="entry name" value="SRCR-like_dom_sf"/>
</dbReference>
<evidence type="ECO:0000256" key="3">
    <source>
        <dbReference type="ARBA" id="ARBA00023157"/>
    </source>
</evidence>
<dbReference type="GeneTree" id="ENSGT00950000183145"/>
<dbReference type="PANTHER" id="PTHR19331:SF487">
    <property type="entry name" value="SOLUBLE SCAVENGER RECEPTOR CYSTEINE-RICH DOMAIN-CONTAINING PROTEIN SSC5D"/>
    <property type="match status" value="1"/>
</dbReference>
<evidence type="ECO:0000256" key="4">
    <source>
        <dbReference type="PROSITE-ProRule" id="PRU00196"/>
    </source>
</evidence>
<evidence type="ECO:0000313" key="7">
    <source>
        <dbReference type="Proteomes" id="UP000694380"/>
    </source>
</evidence>
<feature type="disulfide bond" evidence="4">
    <location>
        <begin position="12"/>
        <end position="73"/>
    </location>
</feature>
<keyword evidence="7" id="KW-1185">Reference proteome</keyword>
<dbReference type="FunFam" id="3.10.250.10:FF:000057">
    <property type="entry name" value="Uncharacterized protein"/>
    <property type="match status" value="1"/>
</dbReference>
<proteinExistence type="predicted"/>
<dbReference type="Proteomes" id="UP000694380">
    <property type="component" value="Unplaced"/>
</dbReference>
<dbReference type="InterPro" id="IPR001190">
    <property type="entry name" value="SRCR"/>
</dbReference>
<dbReference type="SMART" id="SM00202">
    <property type="entry name" value="SR"/>
    <property type="match status" value="1"/>
</dbReference>
<dbReference type="AlphaFoldDB" id="A0A8C3HS18"/>
<comment type="caution">
    <text evidence="4">Lacks conserved residue(s) required for the propagation of feature annotation.</text>
</comment>
<evidence type="ECO:0000259" key="5">
    <source>
        <dbReference type="PROSITE" id="PS50287"/>
    </source>
</evidence>
<dbReference type="PRINTS" id="PR00258">
    <property type="entry name" value="SPERACTRCPTR"/>
</dbReference>
<dbReference type="Pfam" id="PF00530">
    <property type="entry name" value="SRCR"/>
    <property type="match status" value="1"/>
</dbReference>
<dbReference type="SUPFAM" id="SSF56487">
    <property type="entry name" value="SRCR-like"/>
    <property type="match status" value="1"/>
</dbReference>
<evidence type="ECO:0000313" key="6">
    <source>
        <dbReference type="Ensembl" id="ENSCPBP00000022229.1"/>
    </source>
</evidence>
<evidence type="ECO:0000256" key="1">
    <source>
        <dbReference type="ARBA" id="ARBA00022729"/>
    </source>
</evidence>
<protein>
    <recommendedName>
        <fullName evidence="5">SRCR domain-containing protein</fullName>
    </recommendedName>
</protein>
<accession>A0A8C3HS18</accession>
<feature type="domain" description="SRCR" evidence="5">
    <location>
        <begin position="1"/>
        <end position="74"/>
    </location>
</feature>
<sequence length="145" mass="15406">MLWDLNDASVVCRQLGCGDAVSAPGTAHFGQGSGPILLDDVNCRGGESALTECTLKPWGDHNCNHGEDASVVCSGNFPRTVNLWGSLPKSGRSSTWSFGDCPTSCPVFTGISMFIQSLDSQTRCAHSYAFTVRMRPRSELGTTGS</sequence>
<reference evidence="6" key="2">
    <citation type="submission" date="2025-09" db="UniProtKB">
        <authorList>
            <consortium name="Ensembl"/>
        </authorList>
    </citation>
    <scope>IDENTIFICATION</scope>
</reference>
<keyword evidence="2" id="KW-0677">Repeat</keyword>
<dbReference type="PANTHER" id="PTHR19331">
    <property type="entry name" value="SCAVENGER RECEPTOR DOMAIN-CONTAINING"/>
    <property type="match status" value="1"/>
</dbReference>
<dbReference type="PROSITE" id="PS50287">
    <property type="entry name" value="SRCR_2"/>
    <property type="match status" value="1"/>
</dbReference>
<name>A0A8C3HS18_CHRPI</name>